<protein>
    <submittedName>
        <fullName evidence="1">Uncharacterized protein</fullName>
    </submittedName>
</protein>
<gene>
    <name evidence="1" type="ORF">EWM64_g6155</name>
</gene>
<dbReference type="EMBL" id="SFCI01000807">
    <property type="protein sequence ID" value="TFY77858.1"/>
    <property type="molecule type" value="Genomic_DNA"/>
</dbReference>
<reference evidence="1 2" key="1">
    <citation type="submission" date="2019-02" db="EMBL/GenBank/DDBJ databases">
        <title>Genome sequencing of the rare red list fungi Hericium alpestre (H. flagellum).</title>
        <authorList>
            <person name="Buettner E."/>
            <person name="Kellner H."/>
        </authorList>
    </citation>
    <scope>NUCLEOTIDE SEQUENCE [LARGE SCALE GENOMIC DNA]</scope>
    <source>
        <strain evidence="1 2">DSM 108284</strain>
    </source>
</reference>
<name>A0A4Y9ZWJ1_9AGAM</name>
<accession>A0A4Y9ZWJ1</accession>
<dbReference type="Proteomes" id="UP000298061">
    <property type="component" value="Unassembled WGS sequence"/>
</dbReference>
<evidence type="ECO:0000313" key="1">
    <source>
        <dbReference type="EMBL" id="TFY77858.1"/>
    </source>
</evidence>
<dbReference type="AlphaFoldDB" id="A0A4Y9ZWJ1"/>
<comment type="caution">
    <text evidence="1">The sequence shown here is derived from an EMBL/GenBank/DDBJ whole genome shotgun (WGS) entry which is preliminary data.</text>
</comment>
<proteinExistence type="predicted"/>
<sequence>MSYRQIQASWCPFPPDARATTRKEDDVMVRAVANHIRQTTALGNQMYEEKWGDADRRVSELEASEAVRRESAQIIADMRRERESFMSGELLELIATSPDEEIRQGYLKLLDSYRRRKRDDERRDELRHAA</sequence>
<organism evidence="1 2">
    <name type="scientific">Hericium alpestre</name>
    <dbReference type="NCBI Taxonomy" id="135208"/>
    <lineage>
        <taxon>Eukaryota</taxon>
        <taxon>Fungi</taxon>
        <taxon>Dikarya</taxon>
        <taxon>Basidiomycota</taxon>
        <taxon>Agaricomycotina</taxon>
        <taxon>Agaricomycetes</taxon>
        <taxon>Russulales</taxon>
        <taxon>Hericiaceae</taxon>
        <taxon>Hericium</taxon>
    </lineage>
</organism>
<keyword evidence="2" id="KW-1185">Reference proteome</keyword>
<evidence type="ECO:0000313" key="2">
    <source>
        <dbReference type="Proteomes" id="UP000298061"/>
    </source>
</evidence>